<dbReference type="Gene3D" id="3.40.50.450">
    <property type="match status" value="1"/>
</dbReference>
<proteinExistence type="inferred from homology"/>
<dbReference type="PANTHER" id="PTHR31223">
    <property type="entry name" value="LOG FAMILY PROTEIN YJL055W"/>
    <property type="match status" value="1"/>
</dbReference>
<dbReference type="Pfam" id="PF03641">
    <property type="entry name" value="Lysine_decarbox"/>
    <property type="match status" value="1"/>
</dbReference>
<evidence type="ECO:0000313" key="4">
    <source>
        <dbReference type="Proteomes" id="UP000285120"/>
    </source>
</evidence>
<protein>
    <recommendedName>
        <fullName evidence="2">Cytokinin riboside 5'-monophosphate phosphoribohydrolase</fullName>
        <ecNumber evidence="2">3.2.2.n1</ecNumber>
    </recommendedName>
</protein>
<dbReference type="PANTHER" id="PTHR31223:SF70">
    <property type="entry name" value="LOG FAMILY PROTEIN YJL055W"/>
    <property type="match status" value="1"/>
</dbReference>
<evidence type="ECO:0000256" key="1">
    <source>
        <dbReference type="ARBA" id="ARBA00006763"/>
    </source>
</evidence>
<dbReference type="SUPFAM" id="SSF102405">
    <property type="entry name" value="MCP/YpsA-like"/>
    <property type="match status" value="1"/>
</dbReference>
<dbReference type="OrthoDB" id="9801098at2"/>
<evidence type="ECO:0000313" key="3">
    <source>
        <dbReference type="EMBL" id="RKD73423.1"/>
    </source>
</evidence>
<comment type="similarity">
    <text evidence="1 2">Belongs to the LOG family.</text>
</comment>
<dbReference type="AlphaFoldDB" id="A0A419V4K5"/>
<dbReference type="GO" id="GO:0016799">
    <property type="term" value="F:hydrolase activity, hydrolyzing N-glycosyl compounds"/>
    <property type="evidence" value="ECO:0007669"/>
    <property type="project" value="TreeGrafter"/>
</dbReference>
<reference evidence="3 4" key="1">
    <citation type="submission" date="2018-09" db="EMBL/GenBank/DDBJ databases">
        <title>Genomic Encyclopedia of Archaeal and Bacterial Type Strains, Phase II (KMG-II): from individual species to whole genera.</title>
        <authorList>
            <person name="Goeker M."/>
        </authorList>
    </citation>
    <scope>NUCLEOTIDE SEQUENCE [LARGE SCALE GENOMIC DNA]</scope>
    <source>
        <strain evidence="3 4">DSM 17008</strain>
    </source>
</reference>
<sequence length="193" mass="21128">MKRIAVFCGSKMGNSPQYKEAAAALGSLLAKEGIDIVYGGASVGTMGALADSALQEGGKVIGVIPRMLEQRELAHQELSELHVVESMHERKAKMEKLADGFIALPGGPGTLEELAEIFTWAQLGAHRKPVALLNVNHYYDHFLSLFAHMHHEGFLEESQRSMLLYNDDPEALLESMRSYQPTHAAPLIDSSQT</sequence>
<comment type="caution">
    <text evidence="3">The sequence shown here is derived from an EMBL/GenBank/DDBJ whole genome shotgun (WGS) entry which is preliminary data.</text>
</comment>
<accession>A0A419V4K5</accession>
<dbReference type="InterPro" id="IPR005269">
    <property type="entry name" value="LOG"/>
</dbReference>
<keyword evidence="2" id="KW-0378">Hydrolase</keyword>
<organism evidence="3 4">
    <name type="scientific">Sinobaca qinghaiensis</name>
    <dbReference type="NCBI Taxonomy" id="342944"/>
    <lineage>
        <taxon>Bacteria</taxon>
        <taxon>Bacillati</taxon>
        <taxon>Bacillota</taxon>
        <taxon>Bacilli</taxon>
        <taxon>Bacillales</taxon>
        <taxon>Sporolactobacillaceae</taxon>
        <taxon>Sinobaca</taxon>
    </lineage>
</organism>
<name>A0A419V4K5_9BACL</name>
<gene>
    <name evidence="3" type="ORF">ATL39_1717</name>
</gene>
<evidence type="ECO:0000256" key="2">
    <source>
        <dbReference type="RuleBase" id="RU363015"/>
    </source>
</evidence>
<keyword evidence="2" id="KW-0203">Cytokinin biosynthesis</keyword>
<dbReference type="EC" id="3.2.2.n1" evidence="2"/>
<dbReference type="GO" id="GO:0005829">
    <property type="term" value="C:cytosol"/>
    <property type="evidence" value="ECO:0007669"/>
    <property type="project" value="TreeGrafter"/>
</dbReference>
<dbReference type="NCBIfam" id="TIGR00730">
    <property type="entry name" value="Rossman fold protein, TIGR00730 family"/>
    <property type="match status" value="1"/>
</dbReference>
<dbReference type="Proteomes" id="UP000285120">
    <property type="component" value="Unassembled WGS sequence"/>
</dbReference>
<dbReference type="GO" id="GO:0009691">
    <property type="term" value="P:cytokinin biosynthetic process"/>
    <property type="evidence" value="ECO:0007669"/>
    <property type="project" value="UniProtKB-UniRule"/>
</dbReference>
<dbReference type="InterPro" id="IPR031100">
    <property type="entry name" value="LOG_fam"/>
</dbReference>
<dbReference type="RefSeq" id="WP_120192917.1">
    <property type="nucleotide sequence ID" value="NZ_RAPK01000008.1"/>
</dbReference>
<dbReference type="EMBL" id="RAPK01000008">
    <property type="protein sequence ID" value="RKD73423.1"/>
    <property type="molecule type" value="Genomic_DNA"/>
</dbReference>
<keyword evidence="4" id="KW-1185">Reference proteome</keyword>